<proteinExistence type="inferred from homology"/>
<feature type="domain" description="ABC3 transporter permease C-terminal" evidence="12">
    <location>
        <begin position="235"/>
        <end position="346"/>
    </location>
</feature>
<feature type="transmembrane region" description="Helical" evidence="11">
    <location>
        <begin position="233"/>
        <end position="255"/>
    </location>
</feature>
<sequence>MFLAIREIKRSKLKYTLLSVTMVAILFLVFFITGLANGLSFADSSSLQNLSVDYAITNKEADGQIVISELTEEQVQSISKNLNYDSTPMDMTFAQLKLEQEKDLDVIYFSVDTKKYPDLEVTEGKNISELTGNEVIVNDSLKKAGFELNDEIVDEHSGKIMTIAGFIEGHTYTFLPVVYVDFHLGMNQLYDEEIFYNAVLYTGAKENISGFDTFNKEELVKSMSGYTETQGSFMVMTVFMFIISAFVSTVFFYVITIQKTSQFGVLKAVGASTNYISKSIMIQVILLTIISLIVSVFAIFGMVQVLPEGVPFKTSFSIIMGTGVLFLVLNLLGSLLSVFKVAKIDPLEAIGRVE</sequence>
<keyword evidence="6" id="KW-1003">Cell membrane</keyword>
<keyword evidence="9 11" id="KW-0472">Membrane</keyword>
<comment type="subcellular location">
    <subcellularLocation>
        <location evidence="1">Cell membrane</location>
        <topology evidence="1">Multi-pass membrane protein</topology>
    </subcellularLocation>
</comment>
<evidence type="ECO:0000256" key="2">
    <source>
        <dbReference type="ARBA" id="ARBA00008697"/>
    </source>
</evidence>
<name>A0ABW4LYC7_9BACI</name>
<dbReference type="InterPro" id="IPR003838">
    <property type="entry name" value="ABC3_permease_C"/>
</dbReference>
<dbReference type="EMBL" id="JBHUEM010000055">
    <property type="protein sequence ID" value="MFD1739586.1"/>
    <property type="molecule type" value="Genomic_DNA"/>
</dbReference>
<evidence type="ECO:0000256" key="6">
    <source>
        <dbReference type="ARBA" id="ARBA00022475"/>
    </source>
</evidence>
<accession>A0ABW4LYC7</accession>
<protein>
    <recommendedName>
        <fullName evidence="4">Putative hemin transport system permease protein HrtB</fullName>
    </recommendedName>
</protein>
<evidence type="ECO:0000256" key="9">
    <source>
        <dbReference type="ARBA" id="ARBA00023136"/>
    </source>
</evidence>
<comment type="caution">
    <text evidence="13">The sequence shown here is derived from an EMBL/GenBank/DDBJ whole genome shotgun (WGS) entry which is preliminary data.</text>
</comment>
<evidence type="ECO:0000256" key="10">
    <source>
        <dbReference type="ARBA" id="ARBA00024973"/>
    </source>
</evidence>
<organism evidence="13 14">
    <name type="scientific">Bacillus salitolerans</name>
    <dbReference type="NCBI Taxonomy" id="1437434"/>
    <lineage>
        <taxon>Bacteria</taxon>
        <taxon>Bacillati</taxon>
        <taxon>Bacillota</taxon>
        <taxon>Bacilli</taxon>
        <taxon>Bacillales</taxon>
        <taxon>Bacillaceae</taxon>
        <taxon>Bacillus</taxon>
    </lineage>
</organism>
<feature type="transmembrane region" description="Helical" evidence="11">
    <location>
        <begin position="15"/>
        <end position="36"/>
    </location>
</feature>
<dbReference type="InterPro" id="IPR051125">
    <property type="entry name" value="ABC-4/HrtB_transporter"/>
</dbReference>
<evidence type="ECO:0000256" key="7">
    <source>
        <dbReference type="ARBA" id="ARBA00022692"/>
    </source>
</evidence>
<evidence type="ECO:0000256" key="8">
    <source>
        <dbReference type="ARBA" id="ARBA00022989"/>
    </source>
</evidence>
<keyword evidence="8 11" id="KW-1133">Transmembrane helix</keyword>
<comment type="subunit">
    <text evidence="3">The complex is composed of two ATP-binding proteins (HrtA), two transmembrane proteins (HrtB) and a solute-binding protein.</text>
</comment>
<keyword evidence="14" id="KW-1185">Reference proteome</keyword>
<dbReference type="RefSeq" id="WP_377930825.1">
    <property type="nucleotide sequence ID" value="NZ_JBHUEM010000055.1"/>
</dbReference>
<evidence type="ECO:0000313" key="14">
    <source>
        <dbReference type="Proteomes" id="UP001597214"/>
    </source>
</evidence>
<evidence type="ECO:0000256" key="5">
    <source>
        <dbReference type="ARBA" id="ARBA00022448"/>
    </source>
</evidence>
<keyword evidence="7 11" id="KW-0812">Transmembrane</keyword>
<gene>
    <name evidence="13" type="ORF">ACFSCX_24185</name>
</gene>
<comment type="similarity">
    <text evidence="2">Belongs to the ABC-4 integral membrane protein family. HrtB subfamily.</text>
</comment>
<evidence type="ECO:0000256" key="11">
    <source>
        <dbReference type="SAM" id="Phobius"/>
    </source>
</evidence>
<dbReference type="Proteomes" id="UP001597214">
    <property type="component" value="Unassembled WGS sequence"/>
</dbReference>
<reference evidence="14" key="1">
    <citation type="journal article" date="2019" name="Int. J. Syst. Evol. Microbiol.">
        <title>The Global Catalogue of Microorganisms (GCM) 10K type strain sequencing project: providing services to taxonomists for standard genome sequencing and annotation.</title>
        <authorList>
            <consortium name="The Broad Institute Genomics Platform"/>
            <consortium name="The Broad Institute Genome Sequencing Center for Infectious Disease"/>
            <person name="Wu L."/>
            <person name="Ma J."/>
        </authorList>
    </citation>
    <scope>NUCLEOTIDE SEQUENCE [LARGE SCALE GENOMIC DNA]</scope>
    <source>
        <strain evidence="14">CCUG 49339</strain>
    </source>
</reference>
<dbReference type="PANTHER" id="PTHR43738:SF1">
    <property type="entry name" value="HEMIN TRANSPORT SYSTEM PERMEASE PROTEIN HRTB-RELATED"/>
    <property type="match status" value="1"/>
</dbReference>
<feature type="transmembrane region" description="Helical" evidence="11">
    <location>
        <begin position="318"/>
        <end position="339"/>
    </location>
</feature>
<dbReference type="PANTHER" id="PTHR43738">
    <property type="entry name" value="ABC TRANSPORTER, MEMBRANE PROTEIN"/>
    <property type="match status" value="1"/>
</dbReference>
<keyword evidence="5" id="KW-0813">Transport</keyword>
<comment type="function">
    <text evidence="10">Part of the ABC transporter complex hrt involved in hemin import. Responsible for the translocation of the substrate across the membrane.</text>
</comment>
<feature type="transmembrane region" description="Helical" evidence="11">
    <location>
        <begin position="284"/>
        <end position="306"/>
    </location>
</feature>
<evidence type="ECO:0000256" key="4">
    <source>
        <dbReference type="ARBA" id="ARBA00016962"/>
    </source>
</evidence>
<evidence type="ECO:0000259" key="12">
    <source>
        <dbReference type="Pfam" id="PF02687"/>
    </source>
</evidence>
<evidence type="ECO:0000313" key="13">
    <source>
        <dbReference type="EMBL" id="MFD1739586.1"/>
    </source>
</evidence>
<evidence type="ECO:0000256" key="3">
    <source>
        <dbReference type="ARBA" id="ARBA00011131"/>
    </source>
</evidence>
<dbReference type="Pfam" id="PF02687">
    <property type="entry name" value="FtsX"/>
    <property type="match status" value="1"/>
</dbReference>
<evidence type="ECO:0000256" key="1">
    <source>
        <dbReference type="ARBA" id="ARBA00004651"/>
    </source>
</evidence>